<feature type="coiled-coil region" evidence="1">
    <location>
        <begin position="601"/>
        <end position="629"/>
    </location>
</feature>
<feature type="compositionally biased region" description="Pro residues" evidence="2">
    <location>
        <begin position="287"/>
        <end position="297"/>
    </location>
</feature>
<accession>A0A1V8TJ20</accession>
<dbReference type="EMBL" id="NAJO01000007">
    <property type="protein sequence ID" value="OQO11393.1"/>
    <property type="molecule type" value="Genomic_DNA"/>
</dbReference>
<dbReference type="InParanoid" id="A0A1V8TJ20"/>
<keyword evidence="4" id="KW-1185">Reference proteome</keyword>
<evidence type="ECO:0000313" key="4">
    <source>
        <dbReference type="Proteomes" id="UP000192596"/>
    </source>
</evidence>
<evidence type="ECO:0000256" key="1">
    <source>
        <dbReference type="SAM" id="Coils"/>
    </source>
</evidence>
<protein>
    <recommendedName>
        <fullName evidence="5">Fungal N-terminal domain-containing protein</fullName>
    </recommendedName>
</protein>
<evidence type="ECO:0000313" key="3">
    <source>
        <dbReference type="EMBL" id="OQO11393.1"/>
    </source>
</evidence>
<evidence type="ECO:0000256" key="2">
    <source>
        <dbReference type="SAM" id="MobiDB-lite"/>
    </source>
</evidence>
<comment type="caution">
    <text evidence="3">The sequence shown here is derived from an EMBL/GenBank/DDBJ whole genome shotgun (WGS) entry which is preliminary data.</text>
</comment>
<dbReference type="Proteomes" id="UP000192596">
    <property type="component" value="Unassembled WGS sequence"/>
</dbReference>
<name>A0A1V8TJ20_9PEZI</name>
<keyword evidence="1" id="KW-0175">Coiled coil</keyword>
<feature type="region of interest" description="Disordered" evidence="2">
    <location>
        <begin position="283"/>
        <end position="309"/>
    </location>
</feature>
<evidence type="ECO:0008006" key="5">
    <source>
        <dbReference type="Google" id="ProtNLM"/>
    </source>
</evidence>
<dbReference type="OrthoDB" id="5404564at2759"/>
<dbReference type="AlphaFoldDB" id="A0A1V8TJ20"/>
<gene>
    <name evidence="3" type="ORF">B0A48_05649</name>
</gene>
<proteinExistence type="predicted"/>
<organism evidence="3 4">
    <name type="scientific">Cryoendolithus antarcticus</name>
    <dbReference type="NCBI Taxonomy" id="1507870"/>
    <lineage>
        <taxon>Eukaryota</taxon>
        <taxon>Fungi</taxon>
        <taxon>Dikarya</taxon>
        <taxon>Ascomycota</taxon>
        <taxon>Pezizomycotina</taxon>
        <taxon>Dothideomycetes</taxon>
        <taxon>Dothideomycetidae</taxon>
        <taxon>Cladosporiales</taxon>
        <taxon>Cladosporiaceae</taxon>
        <taxon>Cryoendolithus</taxon>
    </lineage>
</organism>
<feature type="region of interest" description="Disordered" evidence="2">
    <location>
        <begin position="474"/>
        <end position="497"/>
    </location>
</feature>
<reference evidence="4" key="1">
    <citation type="submission" date="2017-03" db="EMBL/GenBank/DDBJ databases">
        <title>Genomes of endolithic fungi from Antarctica.</title>
        <authorList>
            <person name="Coleine C."/>
            <person name="Masonjones S."/>
            <person name="Stajich J.E."/>
        </authorList>
    </citation>
    <scope>NUCLEOTIDE SEQUENCE [LARGE SCALE GENOMIC DNA]</scope>
    <source>
        <strain evidence="4">CCFEE 5527</strain>
    </source>
</reference>
<dbReference type="STRING" id="1507870.A0A1V8TJ20"/>
<sequence>MSFGFSIGDIIACSQLAVQCYNALSDAPEEWEGLRLEFRSLNTSLKTLADEHEAPTSLIYSASPRRQEDLRVLLQDCRQNIEKLQRLVLDFCRFDFEKKRRILERIRFASKDKSGPRDRLALHTASINMFLATLTNSSLGRVEFLLRNARSGGKRAASDAFVNSMAMMTGREGGGAQASSVGKTGSDQSTGACWIKIWKDLSDEGVHDADCEKFEEDIKAYIRFLVNGATPFWKRPHTSQNLPPAAVLDHPQTAIASNTTSAKDAGQDFDTVYRLKMALADANSQLPPQPPATPPLPSASSTPQPSCTKMPLETSVAEALEALKAAAERGDQEVIQQILNSGKFATTDQNTKNSAILHAAADGFGTAGKVMDTLKNGKDDADDVLSLKKRKPRSRIMGVYASMEDAEKAKQSLQSYDNARPSKVELIEAPELRLADNVGGSTDAQLLGVRKDGRPIQTEQQDDQVDIPLHAHNANQSSNLDLTELDNPDSPHYSSTSEDLIDIEPEAPAIIVAPTCRAQLEEWLPSLRSLRDRWLRVATLSAQTKTFASNSGKLELAAAKVSMLEWSITAIEDFLASRSGKKPLDLILMDCVTFETVEREVNQLAWTNKESQENLVKLEQELVEQEEDDMFIREFEGLFQARELPLNPTYST</sequence>